<evidence type="ECO:0000313" key="9">
    <source>
        <dbReference type="EMBL" id="AIU72132.1"/>
    </source>
</evidence>
<dbReference type="PATRIC" id="fig|1453496.5.peg.1361"/>
<feature type="transmembrane region" description="Helical" evidence="7">
    <location>
        <begin position="249"/>
        <end position="266"/>
    </location>
</feature>
<dbReference type="HOGENOM" id="CLU_056916_2_0_6"/>
<evidence type="ECO:0000256" key="7">
    <source>
        <dbReference type="SAM" id="Phobius"/>
    </source>
</evidence>
<dbReference type="SUPFAM" id="SSF103473">
    <property type="entry name" value="MFS general substrate transporter"/>
    <property type="match status" value="1"/>
</dbReference>
<gene>
    <name evidence="9" type="ORF">AT03_06815</name>
</gene>
<evidence type="ECO:0000256" key="6">
    <source>
        <dbReference type="ARBA" id="ARBA00023136"/>
    </source>
</evidence>
<evidence type="ECO:0000256" key="1">
    <source>
        <dbReference type="ARBA" id="ARBA00004127"/>
    </source>
</evidence>
<dbReference type="PANTHER" id="PTHR23514">
    <property type="entry name" value="BYPASS OF STOP CODON PROTEIN 6"/>
    <property type="match status" value="1"/>
</dbReference>
<accession>A0A097R080</accession>
<keyword evidence="3" id="KW-0813">Transport</keyword>
<dbReference type="PROSITE" id="PS50850">
    <property type="entry name" value="MFS"/>
    <property type="match status" value="1"/>
</dbReference>
<feature type="transmembrane region" description="Helical" evidence="7">
    <location>
        <begin position="136"/>
        <end position="159"/>
    </location>
</feature>
<keyword evidence="4 7" id="KW-0812">Transmembrane</keyword>
<name>A0A097R080_HAFAL</name>
<dbReference type="KEGG" id="hav:AT03_06815"/>
<protein>
    <submittedName>
        <fullName evidence="9">Transporter</fullName>
    </submittedName>
</protein>
<dbReference type="EMBL" id="CP009706">
    <property type="protein sequence ID" value="AIU72132.1"/>
    <property type="molecule type" value="Genomic_DNA"/>
</dbReference>
<dbReference type="GO" id="GO:0016020">
    <property type="term" value="C:membrane"/>
    <property type="evidence" value="ECO:0007669"/>
    <property type="project" value="TreeGrafter"/>
</dbReference>
<dbReference type="Proteomes" id="UP000029986">
    <property type="component" value="Chromosome"/>
</dbReference>
<evidence type="ECO:0000313" key="10">
    <source>
        <dbReference type="Proteomes" id="UP000029986"/>
    </source>
</evidence>
<comment type="subcellular location">
    <subcellularLocation>
        <location evidence="1">Endomembrane system</location>
        <topology evidence="1">Multi-pass membrane protein</topology>
    </subcellularLocation>
</comment>
<proteinExistence type="inferred from homology"/>
<feature type="transmembrane region" description="Helical" evidence="7">
    <location>
        <begin position="211"/>
        <end position="229"/>
    </location>
</feature>
<dbReference type="Pfam" id="PF07690">
    <property type="entry name" value="MFS_1"/>
    <property type="match status" value="1"/>
</dbReference>
<dbReference type="eggNOG" id="COG0738">
    <property type="taxonomic scope" value="Bacteria"/>
</dbReference>
<feature type="domain" description="Major facilitator superfamily (MFS) profile" evidence="8">
    <location>
        <begin position="11"/>
        <end position="393"/>
    </location>
</feature>
<dbReference type="InterPro" id="IPR051788">
    <property type="entry name" value="MFS_Transporter"/>
</dbReference>
<dbReference type="InterPro" id="IPR020846">
    <property type="entry name" value="MFS_dom"/>
</dbReference>
<sequence length="404" mass="43683">MTESSFSRVNMNAISYLSYYFVGALVSTLGIVLGPLCDAFHKDYSFIGQVFTLMNLGMFLPIMLGGLLMKKWGLQKPLVIASAITVIVSILLFISPTLTVFSVAVTLIGACGGVFMTIGSYLVVRINPEEKKRSSSLIFTDFFFSLAGATLSVVLAWMFKLGANWLAMYAIMGAIGALMLSITLRSRFPTTEAPAETSTHAVQTTAEPWGAAIYLLCFALFAFLLAEPIFTLWTPTYLQDRFHITPENAALFTACYWWAKATGLFVNQFTVKLMKLRTFLLVCALIGMASILVITTSTHTQLIMVACGVFGFFNSGLFSGLMSYGSLQVRNSPPTLISALLTCGTVGTLLFATVSSLMNSYYGLHWALGTAAISYGLLLIALLAAIALSRAEKISHAKATQASA</sequence>
<dbReference type="InterPro" id="IPR036259">
    <property type="entry name" value="MFS_trans_sf"/>
</dbReference>
<dbReference type="AlphaFoldDB" id="A0A097R080"/>
<dbReference type="Gene3D" id="1.20.1250.20">
    <property type="entry name" value="MFS general substrate transporter like domains"/>
    <property type="match status" value="2"/>
</dbReference>
<evidence type="ECO:0000256" key="4">
    <source>
        <dbReference type="ARBA" id="ARBA00022692"/>
    </source>
</evidence>
<dbReference type="InterPro" id="IPR011701">
    <property type="entry name" value="MFS"/>
</dbReference>
<dbReference type="RefSeq" id="WP_025800698.1">
    <property type="nucleotide sequence ID" value="NZ_CP009706.1"/>
</dbReference>
<feature type="transmembrane region" description="Helical" evidence="7">
    <location>
        <begin position="46"/>
        <end position="65"/>
    </location>
</feature>
<feature type="transmembrane region" description="Helical" evidence="7">
    <location>
        <begin position="77"/>
        <end position="94"/>
    </location>
</feature>
<dbReference type="GO" id="GO:0022857">
    <property type="term" value="F:transmembrane transporter activity"/>
    <property type="evidence" value="ECO:0007669"/>
    <property type="project" value="InterPro"/>
</dbReference>
<keyword evidence="5 7" id="KW-1133">Transmembrane helix</keyword>
<keyword evidence="6 7" id="KW-0472">Membrane</keyword>
<dbReference type="OrthoDB" id="8577032at2"/>
<dbReference type="NCBIfam" id="NF002982">
    <property type="entry name" value="PRK03699.1"/>
    <property type="match status" value="1"/>
</dbReference>
<feature type="transmembrane region" description="Helical" evidence="7">
    <location>
        <begin position="165"/>
        <end position="184"/>
    </location>
</feature>
<feature type="transmembrane region" description="Helical" evidence="7">
    <location>
        <begin position="364"/>
        <end position="388"/>
    </location>
</feature>
<organism evidence="9 10">
    <name type="scientific">Hafnia alvei FB1</name>
    <dbReference type="NCBI Taxonomy" id="1453496"/>
    <lineage>
        <taxon>Bacteria</taxon>
        <taxon>Pseudomonadati</taxon>
        <taxon>Pseudomonadota</taxon>
        <taxon>Gammaproteobacteria</taxon>
        <taxon>Enterobacterales</taxon>
        <taxon>Hafniaceae</taxon>
        <taxon>Hafnia</taxon>
    </lineage>
</organism>
<dbReference type="PANTHER" id="PTHR23514:SF3">
    <property type="entry name" value="BYPASS OF STOP CODON PROTEIN 6"/>
    <property type="match status" value="1"/>
</dbReference>
<feature type="transmembrane region" description="Helical" evidence="7">
    <location>
        <begin position="302"/>
        <end position="324"/>
    </location>
</feature>
<reference evidence="9 10" key="1">
    <citation type="journal article" date="2014" name="Gut Pathog.">
        <title>Gene clusters of Hafnia alvei strain FB1 important in survival and pathogenesis: a draft genome perspective.</title>
        <authorList>
            <person name="Tan J.Y."/>
            <person name="Yin W.F."/>
            <person name="Chan K.G."/>
        </authorList>
    </citation>
    <scope>NUCLEOTIDE SEQUENCE [LARGE SCALE GENOMIC DNA]</scope>
    <source>
        <strain evidence="9 10">FB1</strain>
    </source>
</reference>
<evidence type="ECO:0000256" key="3">
    <source>
        <dbReference type="ARBA" id="ARBA00022448"/>
    </source>
</evidence>
<evidence type="ECO:0000256" key="5">
    <source>
        <dbReference type="ARBA" id="ARBA00022989"/>
    </source>
</evidence>
<dbReference type="GO" id="GO:0012505">
    <property type="term" value="C:endomembrane system"/>
    <property type="evidence" value="ECO:0007669"/>
    <property type="project" value="UniProtKB-SubCell"/>
</dbReference>
<feature type="transmembrane region" description="Helical" evidence="7">
    <location>
        <begin position="336"/>
        <end position="358"/>
    </location>
</feature>
<keyword evidence="10" id="KW-1185">Reference proteome</keyword>
<comment type="similarity">
    <text evidence="2">Belongs to the major facilitator superfamily.</text>
</comment>
<evidence type="ECO:0000256" key="2">
    <source>
        <dbReference type="ARBA" id="ARBA00008335"/>
    </source>
</evidence>
<evidence type="ECO:0000259" key="8">
    <source>
        <dbReference type="PROSITE" id="PS50850"/>
    </source>
</evidence>
<feature type="transmembrane region" description="Helical" evidence="7">
    <location>
        <begin position="12"/>
        <end position="34"/>
    </location>
</feature>
<feature type="transmembrane region" description="Helical" evidence="7">
    <location>
        <begin position="278"/>
        <end position="296"/>
    </location>
</feature>
<feature type="transmembrane region" description="Helical" evidence="7">
    <location>
        <begin position="100"/>
        <end position="124"/>
    </location>
</feature>